<reference evidence="3 4" key="1">
    <citation type="journal article" date="2024" name="J Genomics">
        <title>Draft genome sequencing and assembly of Favolaschia claudopus CIRM-BRFM 2984 isolated from oak limbs.</title>
        <authorList>
            <person name="Navarro D."/>
            <person name="Drula E."/>
            <person name="Chaduli D."/>
            <person name="Cazenave R."/>
            <person name="Ahrendt S."/>
            <person name="Wang J."/>
            <person name="Lipzen A."/>
            <person name="Daum C."/>
            <person name="Barry K."/>
            <person name="Grigoriev I.V."/>
            <person name="Favel A."/>
            <person name="Rosso M.N."/>
            <person name="Martin F."/>
        </authorList>
    </citation>
    <scope>NUCLEOTIDE SEQUENCE [LARGE SCALE GENOMIC DNA]</scope>
    <source>
        <strain evidence="3 4">CIRM-BRFM 2984</strain>
    </source>
</reference>
<gene>
    <name evidence="3" type="ORF">R3P38DRAFT_2814965</name>
</gene>
<sequence length="216" mass="24432">MAPPTSRAALWTIGKISTSIQSFYLQPPPALLRLHRPLLDSLFPPPPSRTFPSTRLVSERIPPNTPTVYRFESPTQRGYTTDGLYGEWCWDKVPPDTSVRAVHKQKKKNKHNKNTAWVVFFREKVWCILFLPRLRRPGSMPASAVGPRASHETSPMHNLPQPMSPDANNQNPLHGSDPGDDRWFVVYRGITPGVYRSYLESQLNTTGIPNSSYQAV</sequence>
<feature type="domain" description="Ribonuclease H1 N-terminal" evidence="2">
    <location>
        <begin position="183"/>
        <end position="214"/>
    </location>
</feature>
<evidence type="ECO:0000259" key="2">
    <source>
        <dbReference type="Pfam" id="PF01693"/>
    </source>
</evidence>
<dbReference type="EMBL" id="JAWWNJ010000234">
    <property type="protein sequence ID" value="KAK6969083.1"/>
    <property type="molecule type" value="Genomic_DNA"/>
</dbReference>
<dbReference type="AlphaFoldDB" id="A0AAV9Z2D7"/>
<name>A0AAV9Z2D7_9AGAR</name>
<dbReference type="InterPro" id="IPR011320">
    <property type="entry name" value="RNase_H1_N"/>
</dbReference>
<evidence type="ECO:0000313" key="4">
    <source>
        <dbReference type="Proteomes" id="UP001362999"/>
    </source>
</evidence>
<proteinExistence type="predicted"/>
<protein>
    <recommendedName>
        <fullName evidence="2">Ribonuclease H1 N-terminal domain-containing protein</fullName>
    </recommendedName>
</protein>
<dbReference type="Proteomes" id="UP001362999">
    <property type="component" value="Unassembled WGS sequence"/>
</dbReference>
<feature type="region of interest" description="Disordered" evidence="1">
    <location>
        <begin position="139"/>
        <end position="175"/>
    </location>
</feature>
<evidence type="ECO:0000313" key="3">
    <source>
        <dbReference type="EMBL" id="KAK6969083.1"/>
    </source>
</evidence>
<dbReference type="Pfam" id="PF01693">
    <property type="entry name" value="Cauli_VI"/>
    <property type="match status" value="1"/>
</dbReference>
<comment type="caution">
    <text evidence="3">The sequence shown here is derived from an EMBL/GenBank/DDBJ whole genome shotgun (WGS) entry which is preliminary data.</text>
</comment>
<keyword evidence="4" id="KW-1185">Reference proteome</keyword>
<accession>A0AAV9Z2D7</accession>
<organism evidence="3 4">
    <name type="scientific">Favolaschia claudopus</name>
    <dbReference type="NCBI Taxonomy" id="2862362"/>
    <lineage>
        <taxon>Eukaryota</taxon>
        <taxon>Fungi</taxon>
        <taxon>Dikarya</taxon>
        <taxon>Basidiomycota</taxon>
        <taxon>Agaricomycotina</taxon>
        <taxon>Agaricomycetes</taxon>
        <taxon>Agaricomycetidae</taxon>
        <taxon>Agaricales</taxon>
        <taxon>Marasmiineae</taxon>
        <taxon>Mycenaceae</taxon>
        <taxon>Favolaschia</taxon>
    </lineage>
</organism>
<evidence type="ECO:0000256" key="1">
    <source>
        <dbReference type="SAM" id="MobiDB-lite"/>
    </source>
</evidence>